<accession>A0A7T7CAQ2</accession>
<dbReference type="InterPro" id="IPR021508">
    <property type="entry name" value="Gp17-like"/>
</dbReference>
<dbReference type="RefSeq" id="WP_200127684.1">
    <property type="nucleotide sequence ID" value="NZ_CP054705.1"/>
</dbReference>
<dbReference type="Proteomes" id="UP000595823">
    <property type="component" value="Chromosome"/>
</dbReference>
<proteinExistence type="predicted"/>
<name>A0A7T7CAQ2_9BACI</name>
<protein>
    <submittedName>
        <fullName evidence="1">DUF3168 domain-containing protein</fullName>
    </submittedName>
</protein>
<evidence type="ECO:0000313" key="2">
    <source>
        <dbReference type="EMBL" id="QQK75154.1"/>
    </source>
</evidence>
<evidence type="ECO:0000313" key="3">
    <source>
        <dbReference type="Proteomes" id="UP000595823"/>
    </source>
</evidence>
<organism evidence="1 3">
    <name type="scientific">Salicibibacter cibarius</name>
    <dbReference type="NCBI Taxonomy" id="2743000"/>
    <lineage>
        <taxon>Bacteria</taxon>
        <taxon>Bacillati</taxon>
        <taxon>Bacillota</taxon>
        <taxon>Bacilli</taxon>
        <taxon>Bacillales</taxon>
        <taxon>Bacillaceae</taxon>
        <taxon>Salicibibacter</taxon>
    </lineage>
</organism>
<keyword evidence="3" id="KW-1185">Reference proteome</keyword>
<dbReference type="Pfam" id="PF11367">
    <property type="entry name" value="Tail_completion_gp17"/>
    <property type="match status" value="1"/>
</dbReference>
<dbReference type="EMBL" id="CP054705">
    <property type="protein sequence ID" value="QQK75093.1"/>
    <property type="molecule type" value="Genomic_DNA"/>
</dbReference>
<dbReference type="InterPro" id="IPR053745">
    <property type="entry name" value="Viral_Tail_Comp_sf"/>
</dbReference>
<dbReference type="KEGG" id="scia:HUG15_05730"/>
<sequence>MIVDYHAIQNNIDHLLYYDDKLNNLVKGIYINRGVPDGASFPYVSKGSGFANPGDTKQTDGANVTYQIDVWGRRDDWEIHEIMMAVQDAMQGFRAETDRTEVFDCRLNYTDVQLDPDGYTRHGILQYRIFQTQKERRF</sequence>
<reference evidence="1 3" key="1">
    <citation type="submission" date="2020-06" db="EMBL/GenBank/DDBJ databases">
        <title>Genomic analysis of Salicibibacter sp. NKC5-3.</title>
        <authorList>
            <person name="Oh Y.J."/>
        </authorList>
    </citation>
    <scope>NUCLEOTIDE SEQUENCE [LARGE SCALE GENOMIC DNA]</scope>
    <source>
        <strain evidence="1 3">NKC5-3</strain>
    </source>
</reference>
<dbReference type="AlphaFoldDB" id="A0A7T7CAQ2"/>
<evidence type="ECO:0000313" key="1">
    <source>
        <dbReference type="EMBL" id="QQK75093.1"/>
    </source>
</evidence>
<dbReference type="Gene3D" id="3.30.2000.30">
    <property type="match status" value="1"/>
</dbReference>
<dbReference type="EMBL" id="CP054705">
    <property type="protein sequence ID" value="QQK75154.1"/>
    <property type="molecule type" value="Genomic_DNA"/>
</dbReference>
<dbReference type="KEGG" id="scia:HUG15_05395"/>
<gene>
    <name evidence="1" type="ORF">HUG15_05395</name>
    <name evidence="2" type="ORF">HUG15_05730</name>
</gene>